<name>A0A1I8PVJ7_STOCA</name>
<feature type="compositionally biased region" description="Basic residues" evidence="11">
    <location>
        <begin position="340"/>
        <end position="359"/>
    </location>
</feature>
<proteinExistence type="predicted"/>
<evidence type="ECO:0000256" key="2">
    <source>
        <dbReference type="ARBA" id="ARBA00022723"/>
    </source>
</evidence>
<sequence>MFTNWLTGTTGSSASTSTGTNRSHESTTTLNANGLSSLVGVNSLTNLNSNLMSTPPDVVLEVGPGPSTMRFMAHSIVLGMHSGYLRSAIRLDERSTATHHHPHHPTQHGADFVVYLSNVTPDQFAPLLSYMYTGYLDLNVENIFGVLLATHVLHMPRALEICRSYLARAQAEGYFGTNSTALATNSLNNSSHQNTSKIIRPIASKPQVSNFGFLPLAHSLQTTTLTPAPLVNRTTATVTNNVPVSTLTRAHDMESNKDEEDDIDVDECDKQSNPVIIAGYPNTNQEDDDEDVEVFIDTTSEDAEIVIETTEVKKVAFKKSNSEANHHNKHNKESNTTLSKSRHEKAHKKSHRSDKRRKAGATSSSGLQVAKAPIPASQLDNAEANKVIIDVASCDGPVRFKRILNTAYGHKPESCTSMAAASHLSGAVAGQERSLQSVSLSFHQQMAKTISQQQHLHNAEESENSETSNGSIGGMGTSNNSNTLGAGGMTGNKASRKIQNEIFVCVYCKHTFKSQYCYQKHAKRHLNPLTLQATCVPSAEKRPTANEETKNPTTSATDPSHTIKGPNLQNIRPFVVRNSASTSSHSQQQMNQGCSTLNATSSEFLRREVRPLDMNVQYYPCKTCGCKFPSYYFVHKHRKMCHADEEAAASQQTSNNNATGGAATTTNTTTLPVAVATVATNQVAANSPTEDDELLSNAKNVV</sequence>
<comment type="subcellular location">
    <subcellularLocation>
        <location evidence="1">Nucleus</location>
    </subcellularLocation>
</comment>
<evidence type="ECO:0000256" key="3">
    <source>
        <dbReference type="ARBA" id="ARBA00022737"/>
    </source>
</evidence>
<dbReference type="PANTHER" id="PTHR46105:SF5">
    <property type="entry name" value="ZINC FINGER AND BTB DOMAIN-CONTAINING PROTEIN 44 ISOFORM X1"/>
    <property type="match status" value="1"/>
</dbReference>
<dbReference type="SMART" id="SM00355">
    <property type="entry name" value="ZnF_C2H2"/>
    <property type="match status" value="2"/>
</dbReference>
<dbReference type="KEGG" id="scac:106091684"/>
<dbReference type="GO" id="GO:0000978">
    <property type="term" value="F:RNA polymerase II cis-regulatory region sequence-specific DNA binding"/>
    <property type="evidence" value="ECO:0007669"/>
    <property type="project" value="TreeGrafter"/>
</dbReference>
<evidence type="ECO:0000256" key="11">
    <source>
        <dbReference type="SAM" id="MobiDB-lite"/>
    </source>
</evidence>
<dbReference type="SUPFAM" id="SSF57667">
    <property type="entry name" value="beta-beta-alpha zinc fingers"/>
    <property type="match status" value="1"/>
</dbReference>
<dbReference type="SUPFAM" id="SSF54695">
    <property type="entry name" value="POZ domain"/>
    <property type="match status" value="1"/>
</dbReference>
<dbReference type="Gene3D" id="3.30.710.10">
    <property type="entry name" value="Potassium Channel Kv1.1, Chain A"/>
    <property type="match status" value="1"/>
</dbReference>
<feature type="region of interest" description="Disordered" evidence="11">
    <location>
        <begin position="319"/>
        <end position="372"/>
    </location>
</feature>
<dbReference type="InterPro" id="IPR011333">
    <property type="entry name" value="SKP1/BTB/POZ_sf"/>
</dbReference>
<organism evidence="14 15">
    <name type="scientific">Stomoxys calcitrans</name>
    <name type="common">Stable fly</name>
    <name type="synonym">Conops calcitrans</name>
    <dbReference type="NCBI Taxonomy" id="35570"/>
    <lineage>
        <taxon>Eukaryota</taxon>
        <taxon>Metazoa</taxon>
        <taxon>Ecdysozoa</taxon>
        <taxon>Arthropoda</taxon>
        <taxon>Hexapoda</taxon>
        <taxon>Insecta</taxon>
        <taxon>Pterygota</taxon>
        <taxon>Neoptera</taxon>
        <taxon>Endopterygota</taxon>
        <taxon>Diptera</taxon>
        <taxon>Brachycera</taxon>
        <taxon>Muscomorpha</taxon>
        <taxon>Muscoidea</taxon>
        <taxon>Muscidae</taxon>
        <taxon>Stomoxys</taxon>
    </lineage>
</organism>
<keyword evidence="6" id="KW-0805">Transcription regulation</keyword>
<evidence type="ECO:0008006" key="16">
    <source>
        <dbReference type="Google" id="ProtNLM"/>
    </source>
</evidence>
<evidence type="ECO:0000256" key="7">
    <source>
        <dbReference type="ARBA" id="ARBA00023125"/>
    </source>
</evidence>
<dbReference type="GO" id="GO:0000981">
    <property type="term" value="F:DNA-binding transcription factor activity, RNA polymerase II-specific"/>
    <property type="evidence" value="ECO:0007669"/>
    <property type="project" value="TreeGrafter"/>
</dbReference>
<dbReference type="PROSITE" id="PS50097">
    <property type="entry name" value="BTB"/>
    <property type="match status" value="1"/>
</dbReference>
<keyword evidence="7" id="KW-0238">DNA-binding</keyword>
<evidence type="ECO:0000256" key="1">
    <source>
        <dbReference type="ARBA" id="ARBA00004123"/>
    </source>
</evidence>
<evidence type="ECO:0000259" key="13">
    <source>
        <dbReference type="PROSITE" id="PS50157"/>
    </source>
</evidence>
<dbReference type="InterPro" id="IPR013087">
    <property type="entry name" value="Znf_C2H2_type"/>
</dbReference>
<feature type="domain" description="C2H2-type" evidence="13">
    <location>
        <begin position="619"/>
        <end position="647"/>
    </location>
</feature>
<dbReference type="SMART" id="SM00225">
    <property type="entry name" value="BTB"/>
    <property type="match status" value="1"/>
</dbReference>
<feature type="compositionally biased region" description="Polar residues" evidence="11">
    <location>
        <begin position="551"/>
        <end position="560"/>
    </location>
</feature>
<dbReference type="AlphaFoldDB" id="A0A1I8PVJ7"/>
<dbReference type="Proteomes" id="UP000095300">
    <property type="component" value="Unassembled WGS sequence"/>
</dbReference>
<keyword evidence="9" id="KW-0539">Nucleus</keyword>
<protein>
    <recommendedName>
        <fullName evidence="16">BTB domain-containing protein</fullName>
    </recommendedName>
</protein>
<feature type="region of interest" description="Disordered" evidence="11">
    <location>
        <begin position="539"/>
        <end position="567"/>
    </location>
</feature>
<feature type="domain" description="BTB" evidence="12">
    <location>
        <begin position="56"/>
        <end position="140"/>
    </location>
</feature>
<evidence type="ECO:0000256" key="9">
    <source>
        <dbReference type="ARBA" id="ARBA00023242"/>
    </source>
</evidence>
<feature type="region of interest" description="Disordered" evidence="11">
    <location>
        <begin position="1"/>
        <end position="31"/>
    </location>
</feature>
<dbReference type="GO" id="GO:0008270">
    <property type="term" value="F:zinc ion binding"/>
    <property type="evidence" value="ECO:0007669"/>
    <property type="project" value="UniProtKB-KW"/>
</dbReference>
<feature type="compositionally biased region" description="Low complexity" evidence="11">
    <location>
        <begin position="7"/>
        <end position="20"/>
    </location>
</feature>
<keyword evidence="3" id="KW-0677">Repeat</keyword>
<evidence type="ECO:0000256" key="10">
    <source>
        <dbReference type="PROSITE-ProRule" id="PRU00042"/>
    </source>
</evidence>
<evidence type="ECO:0000256" key="5">
    <source>
        <dbReference type="ARBA" id="ARBA00022833"/>
    </source>
</evidence>
<dbReference type="PROSITE" id="PS50157">
    <property type="entry name" value="ZINC_FINGER_C2H2_2"/>
    <property type="match status" value="1"/>
</dbReference>
<keyword evidence="4 10" id="KW-0863">Zinc-finger</keyword>
<evidence type="ECO:0000313" key="14">
    <source>
        <dbReference type="EnsemblMetazoa" id="SCAU011506-PA"/>
    </source>
</evidence>
<dbReference type="InterPro" id="IPR000210">
    <property type="entry name" value="BTB/POZ_dom"/>
</dbReference>
<keyword evidence="15" id="KW-1185">Reference proteome</keyword>
<gene>
    <name evidence="14" type="primary">106091684</name>
</gene>
<dbReference type="VEuPathDB" id="VectorBase:SCAU011506"/>
<accession>A0A1I8PVJ7</accession>
<evidence type="ECO:0000256" key="6">
    <source>
        <dbReference type="ARBA" id="ARBA00023015"/>
    </source>
</evidence>
<dbReference type="CDD" id="cd18186">
    <property type="entry name" value="BTB_POZ_ZBTB_KLHL-like"/>
    <property type="match status" value="1"/>
</dbReference>
<feature type="region of interest" description="Disordered" evidence="11">
    <location>
        <begin position="451"/>
        <end position="488"/>
    </location>
</feature>
<dbReference type="EnsemblMetazoa" id="SCAU011506-RA">
    <property type="protein sequence ID" value="SCAU011506-PA"/>
    <property type="gene ID" value="SCAU011506"/>
</dbReference>
<dbReference type="InterPro" id="IPR036236">
    <property type="entry name" value="Znf_C2H2_sf"/>
</dbReference>
<feature type="compositionally biased region" description="Basic and acidic residues" evidence="11">
    <location>
        <begin position="539"/>
        <end position="550"/>
    </location>
</feature>
<dbReference type="OrthoDB" id="4845755at2759"/>
<reference evidence="14" key="1">
    <citation type="submission" date="2020-05" db="UniProtKB">
        <authorList>
            <consortium name="EnsemblMetazoa"/>
        </authorList>
    </citation>
    <scope>IDENTIFICATION</scope>
    <source>
        <strain evidence="14">USDA</strain>
    </source>
</reference>
<evidence type="ECO:0000256" key="8">
    <source>
        <dbReference type="ARBA" id="ARBA00023163"/>
    </source>
</evidence>
<keyword evidence="8" id="KW-0804">Transcription</keyword>
<dbReference type="STRING" id="35570.A0A1I8PVJ7"/>
<evidence type="ECO:0000313" key="15">
    <source>
        <dbReference type="Proteomes" id="UP000095300"/>
    </source>
</evidence>
<dbReference type="Pfam" id="PF00651">
    <property type="entry name" value="BTB"/>
    <property type="match status" value="1"/>
</dbReference>
<keyword evidence="5" id="KW-0862">Zinc</keyword>
<dbReference type="PROSITE" id="PS00028">
    <property type="entry name" value="ZINC_FINGER_C2H2_1"/>
    <property type="match status" value="2"/>
</dbReference>
<dbReference type="GO" id="GO:0005634">
    <property type="term" value="C:nucleus"/>
    <property type="evidence" value="ECO:0007669"/>
    <property type="project" value="UniProtKB-SubCell"/>
</dbReference>
<keyword evidence="2" id="KW-0479">Metal-binding</keyword>
<dbReference type="PANTHER" id="PTHR46105">
    <property type="entry name" value="AGAP004733-PA"/>
    <property type="match status" value="1"/>
</dbReference>
<dbReference type="InterPro" id="IPR050457">
    <property type="entry name" value="ZnFinger_BTB_dom_contain"/>
</dbReference>
<evidence type="ECO:0000259" key="12">
    <source>
        <dbReference type="PROSITE" id="PS50097"/>
    </source>
</evidence>
<evidence type="ECO:0000256" key="4">
    <source>
        <dbReference type="ARBA" id="ARBA00022771"/>
    </source>
</evidence>